<evidence type="ECO:0008006" key="3">
    <source>
        <dbReference type="Google" id="ProtNLM"/>
    </source>
</evidence>
<sequence length="62" mass="6407">MSTSDHAYSTAAGLIAAMDAGTVSAVELTEAAIERIERQDGDINPVLAGYPAPPRDLCAFGK</sequence>
<comment type="caution">
    <text evidence="1">The sequence shown here is derived from an EMBL/GenBank/DDBJ whole genome shotgun (WGS) entry which is preliminary data.</text>
</comment>
<keyword evidence="2" id="KW-1185">Reference proteome</keyword>
<gene>
    <name evidence="1" type="ORF">E1286_13460</name>
</gene>
<accession>A0A4R4YZ14</accession>
<dbReference type="AlphaFoldDB" id="A0A4R4YZ14"/>
<dbReference type="SUPFAM" id="SSF75304">
    <property type="entry name" value="Amidase signature (AS) enzymes"/>
    <property type="match status" value="1"/>
</dbReference>
<reference evidence="1 2" key="1">
    <citation type="submission" date="2019-03" db="EMBL/GenBank/DDBJ databases">
        <title>Draft genome sequences of novel Actinobacteria.</title>
        <authorList>
            <person name="Sahin N."/>
            <person name="Ay H."/>
            <person name="Saygin H."/>
        </authorList>
    </citation>
    <scope>NUCLEOTIDE SEQUENCE [LARGE SCALE GENOMIC DNA]</scope>
    <source>
        <strain evidence="1 2">CH32</strain>
    </source>
</reference>
<dbReference type="InterPro" id="IPR036928">
    <property type="entry name" value="AS_sf"/>
</dbReference>
<dbReference type="RefSeq" id="WP_132612251.1">
    <property type="nucleotide sequence ID" value="NZ_SMKQ01000030.1"/>
</dbReference>
<evidence type="ECO:0000313" key="1">
    <source>
        <dbReference type="EMBL" id="TDD49719.1"/>
    </source>
</evidence>
<name>A0A4R4YZ14_9ACTN</name>
<proteinExistence type="predicted"/>
<organism evidence="1 2">
    <name type="scientific">Nonomuraea terrae</name>
    <dbReference type="NCBI Taxonomy" id="2530383"/>
    <lineage>
        <taxon>Bacteria</taxon>
        <taxon>Bacillati</taxon>
        <taxon>Actinomycetota</taxon>
        <taxon>Actinomycetes</taxon>
        <taxon>Streptosporangiales</taxon>
        <taxon>Streptosporangiaceae</taxon>
        <taxon>Nonomuraea</taxon>
    </lineage>
</organism>
<dbReference type="Gene3D" id="3.90.1300.10">
    <property type="entry name" value="Amidase signature (AS) domain"/>
    <property type="match status" value="1"/>
</dbReference>
<evidence type="ECO:0000313" key="2">
    <source>
        <dbReference type="Proteomes" id="UP000295302"/>
    </source>
</evidence>
<dbReference type="Proteomes" id="UP000295302">
    <property type="component" value="Unassembled WGS sequence"/>
</dbReference>
<dbReference type="EMBL" id="SMKQ01000030">
    <property type="protein sequence ID" value="TDD49719.1"/>
    <property type="molecule type" value="Genomic_DNA"/>
</dbReference>
<protein>
    <recommendedName>
        <fullName evidence="3">Amidase</fullName>
    </recommendedName>
</protein>